<feature type="region of interest" description="Disordered" evidence="1">
    <location>
        <begin position="424"/>
        <end position="552"/>
    </location>
</feature>
<keyword evidence="2" id="KW-0812">Transmembrane</keyword>
<accession>A0A5K7XIR0</accession>
<dbReference type="KEGG" id="lpav:PLANPX_5917"/>
<feature type="transmembrane region" description="Helical" evidence="2">
    <location>
        <begin position="102"/>
        <end position="120"/>
    </location>
</feature>
<protein>
    <recommendedName>
        <fullName evidence="5">Zinc-finger domain-containing protein</fullName>
    </recommendedName>
</protein>
<evidence type="ECO:0000256" key="2">
    <source>
        <dbReference type="SAM" id="Phobius"/>
    </source>
</evidence>
<dbReference type="AlphaFoldDB" id="A0A5K7XIR0"/>
<sequence length="552" mass="61583">MPSPSNDNLQRLEEIVAYLDGELSPEESARVEQRLASDESYRRQLQGIEQAWTALDALPQEYVDDRFSRTTMELAVKAAATEVLERTMALPVVQRRRRLSSILAAVAAAALAFLVFRLAWQSTDRALLADLPLVDNVDVYTQFDSPEFLRSLRNEFGGDFHEFGCAAGKASERTERFQTVSLTDGRDDWLAKLDDEERAQLRAKFNRFHQLPVEEQQRIRKLHNEIATADDAAQLQQAMLVYADWVGGLPPARQYELRTMQPSDRVHTIDRWLDEMRDDALLTLTDEELHRFVRKIREPLDKLELEAFESNNGRGRGRVPFNPYAMLRRVAFAMAESEEFQEAALKALPERTHQAFKSLEPPQRVERIGTWLRQSESLQGEVSQEALESFFADEKNLDAETRAKLLSLPPGEMEQALRRLYRSQPGRGFGKPWAWDGPKQDGRRGPGGPGGPEGRDGRGGFGHGAPMGPNGGPGGPGGRGGHWEGGPGRPEGGPGGPPPHERMGPGDRGGRGQFPGPGPEFEGEHRGRPEFGPPPGDEPEPPRPDDGDDEER</sequence>
<name>A0A5K7XIR0_9BACT</name>
<dbReference type="InterPro" id="IPR041916">
    <property type="entry name" value="Anti_sigma_zinc_sf"/>
</dbReference>
<evidence type="ECO:0008006" key="5">
    <source>
        <dbReference type="Google" id="ProtNLM"/>
    </source>
</evidence>
<organism evidence="3 4">
    <name type="scientific">Lacipirellula parvula</name>
    <dbReference type="NCBI Taxonomy" id="2650471"/>
    <lineage>
        <taxon>Bacteria</taxon>
        <taxon>Pseudomonadati</taxon>
        <taxon>Planctomycetota</taxon>
        <taxon>Planctomycetia</taxon>
        <taxon>Pirellulales</taxon>
        <taxon>Lacipirellulaceae</taxon>
        <taxon>Lacipirellula</taxon>
    </lineage>
</organism>
<dbReference type="EMBL" id="AP021861">
    <property type="protein sequence ID" value="BBO36305.1"/>
    <property type="molecule type" value="Genomic_DNA"/>
</dbReference>
<dbReference type="RefSeq" id="WP_152101494.1">
    <property type="nucleotide sequence ID" value="NZ_AP021861.1"/>
</dbReference>
<evidence type="ECO:0000256" key="1">
    <source>
        <dbReference type="SAM" id="MobiDB-lite"/>
    </source>
</evidence>
<keyword evidence="2" id="KW-0472">Membrane</keyword>
<evidence type="ECO:0000313" key="3">
    <source>
        <dbReference type="EMBL" id="BBO36305.1"/>
    </source>
</evidence>
<dbReference type="Proteomes" id="UP000326837">
    <property type="component" value="Chromosome"/>
</dbReference>
<keyword evidence="4" id="KW-1185">Reference proteome</keyword>
<keyword evidence="2" id="KW-1133">Transmembrane helix</keyword>
<gene>
    <name evidence="3" type="ORF">PLANPX_5917</name>
</gene>
<reference evidence="4" key="1">
    <citation type="submission" date="2019-10" db="EMBL/GenBank/DDBJ databases">
        <title>Lacipirellula parvula gen. nov., sp. nov., representing a lineage of planctomycetes widespread in freshwater anoxic habitats, and description of the family Lacipirellulaceae.</title>
        <authorList>
            <person name="Dedysh S.N."/>
            <person name="Kulichevskaya I.S."/>
            <person name="Beletsky A.V."/>
            <person name="Rakitin A.L."/>
            <person name="Mardanov A.V."/>
            <person name="Ivanova A.A."/>
            <person name="Saltykova V.X."/>
            <person name="Rijpstra W.I.C."/>
            <person name="Sinninghe Damste J.S."/>
            <person name="Ravin N.V."/>
        </authorList>
    </citation>
    <scope>NUCLEOTIDE SEQUENCE [LARGE SCALE GENOMIC DNA]</scope>
    <source>
        <strain evidence="4">PX69</strain>
    </source>
</reference>
<proteinExistence type="predicted"/>
<dbReference type="Gene3D" id="1.10.10.1320">
    <property type="entry name" value="Anti-sigma factor, zinc-finger domain"/>
    <property type="match status" value="1"/>
</dbReference>
<feature type="compositionally biased region" description="Basic and acidic residues" evidence="1">
    <location>
        <begin position="499"/>
        <end position="510"/>
    </location>
</feature>
<evidence type="ECO:0000313" key="4">
    <source>
        <dbReference type="Proteomes" id="UP000326837"/>
    </source>
</evidence>
<feature type="compositionally biased region" description="Gly residues" evidence="1">
    <location>
        <begin position="459"/>
        <end position="494"/>
    </location>
</feature>